<evidence type="ECO:0000313" key="2">
    <source>
        <dbReference type="Proteomes" id="UP000734854"/>
    </source>
</evidence>
<name>A0A8J5ED48_ZINOF</name>
<dbReference type="GO" id="GO:0010343">
    <property type="term" value="P:singlet oxygen-mediated programmed cell death"/>
    <property type="evidence" value="ECO:0007669"/>
    <property type="project" value="InterPro"/>
</dbReference>
<proteinExistence type="predicted"/>
<dbReference type="InterPro" id="IPR044680">
    <property type="entry name" value="EX1/2"/>
</dbReference>
<dbReference type="Proteomes" id="UP000734854">
    <property type="component" value="Unassembled WGS sequence"/>
</dbReference>
<comment type="caution">
    <text evidence="1">The sequence shown here is derived from an EMBL/GenBank/DDBJ whole genome shotgun (WGS) entry which is preliminary data.</text>
</comment>
<keyword evidence="2" id="KW-1185">Reference proteome</keyword>
<dbReference type="PANTHER" id="PTHR33917">
    <property type="entry name" value="PROTEIN EXECUTER 1, CHLOROPLASTIC"/>
    <property type="match status" value="1"/>
</dbReference>
<organism evidence="1 2">
    <name type="scientific">Zingiber officinale</name>
    <name type="common">Ginger</name>
    <name type="synonym">Amomum zingiber</name>
    <dbReference type="NCBI Taxonomy" id="94328"/>
    <lineage>
        <taxon>Eukaryota</taxon>
        <taxon>Viridiplantae</taxon>
        <taxon>Streptophyta</taxon>
        <taxon>Embryophyta</taxon>
        <taxon>Tracheophyta</taxon>
        <taxon>Spermatophyta</taxon>
        <taxon>Magnoliopsida</taxon>
        <taxon>Liliopsida</taxon>
        <taxon>Zingiberales</taxon>
        <taxon>Zingiberaceae</taxon>
        <taxon>Zingiber</taxon>
    </lineage>
</organism>
<dbReference type="PANTHER" id="PTHR33917:SF3">
    <property type="entry name" value="PROTEIN EXECUTER 1, CHLOROPLASTIC"/>
    <property type="match status" value="1"/>
</dbReference>
<evidence type="ECO:0000313" key="1">
    <source>
        <dbReference type="EMBL" id="KAG6472402.1"/>
    </source>
</evidence>
<dbReference type="AlphaFoldDB" id="A0A8J5ED48"/>
<sequence length="308" mass="35054">MLCISVLRRHPSKFVGCITEEEKKVTTVEENGEDWDWERWKQHFTEIEEHEKLVSVLKSQLNEAILREDYGEAAKLKLAITGATKKDIVGAALTIMNRAIEEEPYSDAAFICDHVGAGLVNLEIPLENAYIVLETDGSIIGWGGVCKWKPNKYDPINMEKVCAHAHGKFPLVKSVMDAEIYATMETMTALKIHYMDKLEITLRTDLKETNILAVITEEGKVAFGPTTLTDVEEEAACSSRFPLLTEYEDLISDTFSKNFLKEEHEKRNRMAKIEDEAIGNVLECLRELELILQMKEFDFNRRRHAEGG</sequence>
<gene>
    <name evidence="1" type="ORF">ZIOFF_069864</name>
</gene>
<dbReference type="GO" id="GO:0042651">
    <property type="term" value="C:thylakoid membrane"/>
    <property type="evidence" value="ECO:0007669"/>
    <property type="project" value="TreeGrafter"/>
</dbReference>
<protein>
    <submittedName>
        <fullName evidence="1">Uncharacterized protein</fullName>
    </submittedName>
</protein>
<reference evidence="1 2" key="1">
    <citation type="submission" date="2020-08" db="EMBL/GenBank/DDBJ databases">
        <title>Plant Genome Project.</title>
        <authorList>
            <person name="Zhang R.-G."/>
        </authorList>
    </citation>
    <scope>NUCLEOTIDE SEQUENCE [LARGE SCALE GENOMIC DNA]</scope>
    <source>
        <tissue evidence="1">Rhizome</tissue>
    </source>
</reference>
<dbReference type="EMBL" id="JACMSC010000020">
    <property type="protein sequence ID" value="KAG6472402.1"/>
    <property type="molecule type" value="Genomic_DNA"/>
</dbReference>
<accession>A0A8J5ED48</accession>